<feature type="repeat" description="WD" evidence="9">
    <location>
        <begin position="341"/>
        <end position="382"/>
    </location>
</feature>
<feature type="repeat" description="WD" evidence="9">
    <location>
        <begin position="297"/>
        <end position="331"/>
    </location>
</feature>
<dbReference type="InterPro" id="IPR019775">
    <property type="entry name" value="WD40_repeat_CS"/>
</dbReference>
<evidence type="ECO:0000313" key="11">
    <source>
        <dbReference type="EMBL" id="CED84827.1"/>
    </source>
</evidence>
<keyword evidence="2 9" id="KW-0853">WD repeat</keyword>
<proteinExistence type="predicted"/>
<evidence type="ECO:0000256" key="1">
    <source>
        <dbReference type="ARBA" id="ARBA00004123"/>
    </source>
</evidence>
<dbReference type="PROSITE" id="PS50082">
    <property type="entry name" value="WD_REPEATS_2"/>
    <property type="match status" value="5"/>
</dbReference>
<dbReference type="InterPro" id="IPR001680">
    <property type="entry name" value="WD40_rpt"/>
</dbReference>
<keyword evidence="7" id="KW-0539">Nucleus</keyword>
<comment type="subcellular location">
    <subcellularLocation>
        <location evidence="1">Nucleus</location>
    </subcellularLocation>
</comment>
<evidence type="ECO:0000256" key="10">
    <source>
        <dbReference type="SAM" id="MobiDB-lite"/>
    </source>
</evidence>
<dbReference type="PROSITE" id="PS00678">
    <property type="entry name" value="WD_REPEATS_1"/>
    <property type="match status" value="1"/>
</dbReference>
<dbReference type="AlphaFoldDB" id="A0A0F7SRN1"/>
<keyword evidence="4" id="KW-0747">Spliceosome</keyword>
<dbReference type="SMART" id="SM00320">
    <property type="entry name" value="WD40"/>
    <property type="match status" value="7"/>
</dbReference>
<dbReference type="InterPro" id="IPR036322">
    <property type="entry name" value="WD40_repeat_dom_sf"/>
</dbReference>
<feature type="compositionally biased region" description="Polar residues" evidence="10">
    <location>
        <begin position="17"/>
        <end position="30"/>
    </location>
</feature>
<evidence type="ECO:0000256" key="9">
    <source>
        <dbReference type="PROSITE-ProRule" id="PRU00221"/>
    </source>
</evidence>
<evidence type="ECO:0000256" key="7">
    <source>
        <dbReference type="ARBA" id="ARBA00023242"/>
    </source>
</evidence>
<dbReference type="GO" id="GO:0003729">
    <property type="term" value="F:mRNA binding"/>
    <property type="evidence" value="ECO:0007669"/>
    <property type="project" value="TreeGrafter"/>
</dbReference>
<evidence type="ECO:0000256" key="6">
    <source>
        <dbReference type="ARBA" id="ARBA00023187"/>
    </source>
</evidence>
<dbReference type="PANTHER" id="PTHR43979:SF1">
    <property type="entry name" value="PRE-MRNA-PROCESSING FACTOR 17"/>
    <property type="match status" value="1"/>
</dbReference>
<dbReference type="InterPro" id="IPR032847">
    <property type="entry name" value="PRPF17"/>
</dbReference>
<dbReference type="PROSITE" id="PS50294">
    <property type="entry name" value="WD_REPEATS_REGION"/>
    <property type="match status" value="4"/>
</dbReference>
<feature type="repeat" description="WD" evidence="9">
    <location>
        <begin position="526"/>
        <end position="557"/>
    </location>
</feature>
<organism evidence="11">
    <name type="scientific">Phaffia rhodozyma</name>
    <name type="common">Yeast</name>
    <name type="synonym">Xanthophyllomyces dendrorhous</name>
    <dbReference type="NCBI Taxonomy" id="264483"/>
    <lineage>
        <taxon>Eukaryota</taxon>
        <taxon>Fungi</taxon>
        <taxon>Dikarya</taxon>
        <taxon>Basidiomycota</taxon>
        <taxon>Agaricomycotina</taxon>
        <taxon>Tremellomycetes</taxon>
        <taxon>Cystofilobasidiales</taxon>
        <taxon>Mrakiaceae</taxon>
        <taxon>Phaffia</taxon>
    </lineage>
</organism>
<dbReference type="EMBL" id="LN483166">
    <property type="protein sequence ID" value="CED84827.1"/>
    <property type="molecule type" value="Genomic_DNA"/>
</dbReference>
<evidence type="ECO:0000256" key="5">
    <source>
        <dbReference type="ARBA" id="ARBA00022737"/>
    </source>
</evidence>
<protein>
    <recommendedName>
        <fullName evidence="8">Pre-mRNA-processing factor 17</fullName>
    </recommendedName>
</protein>
<feature type="repeat" description="WD" evidence="9">
    <location>
        <begin position="558"/>
        <end position="591"/>
    </location>
</feature>
<dbReference type="FunFam" id="2.130.10.10:FF:000034">
    <property type="entry name" value="Pre-mRNA-processing factor 17, putative"/>
    <property type="match status" value="1"/>
</dbReference>
<dbReference type="Pfam" id="PF00400">
    <property type="entry name" value="WD40"/>
    <property type="match status" value="5"/>
</dbReference>
<feature type="repeat" description="WD" evidence="9">
    <location>
        <begin position="427"/>
        <end position="459"/>
    </location>
</feature>
<dbReference type="SUPFAM" id="SSF50978">
    <property type="entry name" value="WD40 repeat-like"/>
    <property type="match status" value="1"/>
</dbReference>
<reference evidence="11" key="1">
    <citation type="submission" date="2014-08" db="EMBL/GenBank/DDBJ databases">
        <authorList>
            <person name="Sharma Rahul"/>
            <person name="Thines Marco"/>
        </authorList>
    </citation>
    <scope>NUCLEOTIDE SEQUENCE</scope>
</reference>
<keyword evidence="3" id="KW-0507">mRNA processing</keyword>
<feature type="region of interest" description="Disordered" evidence="10">
    <location>
        <begin position="1"/>
        <end position="30"/>
    </location>
</feature>
<dbReference type="InterPro" id="IPR020472">
    <property type="entry name" value="WD40_PAC1"/>
</dbReference>
<dbReference type="GO" id="GO:0000398">
    <property type="term" value="P:mRNA splicing, via spliceosome"/>
    <property type="evidence" value="ECO:0007669"/>
    <property type="project" value="InterPro"/>
</dbReference>
<dbReference type="CDD" id="cd00200">
    <property type="entry name" value="WD40"/>
    <property type="match status" value="1"/>
</dbReference>
<evidence type="ECO:0000256" key="3">
    <source>
        <dbReference type="ARBA" id="ARBA00022664"/>
    </source>
</evidence>
<accession>A0A0F7SRN1</accession>
<dbReference type="PRINTS" id="PR00320">
    <property type="entry name" value="GPROTEINBRPT"/>
</dbReference>
<feature type="region of interest" description="Disordered" evidence="10">
    <location>
        <begin position="207"/>
        <end position="251"/>
    </location>
</feature>
<name>A0A0F7SRN1_PHARH</name>
<keyword evidence="6" id="KW-0508">mRNA splicing</keyword>
<evidence type="ECO:0000256" key="4">
    <source>
        <dbReference type="ARBA" id="ARBA00022728"/>
    </source>
</evidence>
<evidence type="ECO:0000256" key="2">
    <source>
        <dbReference type="ARBA" id="ARBA00022574"/>
    </source>
</evidence>
<sequence length="591" mass="65714">MASLLVQYSSDDDEDQNSSTASVVKPLSDSQVESDAFNLSALTSSTAPSVLPGFKKDTIQVAPDVLAEDPNKQTSLITRPTDKVMNVNIPYSDMSRPVVGPQNPWDTRIKGMNSIAGHVEEQKMDAHAFHSQQRTFAIHGYAHNPSAINSTAQPIIGNIASAIALDFQTADSHRATKAAKKDFKRKRQAKGDLSVVDGEDAYKGPWATWDGDAAVDEEKEEEAKEWREEKKRREEAASSAKEKRKGAGEEKSIFHGKSLTDYAGRTYMHVPTDKGISLSADAPPVDSFLPKECIHTFTGHTKGVASMKLFPGSGHLLLSGSMDSKVKLWDVYNDGNCLRTFMGHSQAIKDVAFNNDGSRFLTASYDKQMKLWDTETGQCIKAFSNGKRPHVVTFHPDADKQHIFLAGMQDKKIIQYDINSDTITQEYDQHLGPVNTITFVDENRRFVTTSDDKSMRAWDYDIPVVIKLIAEPDMHSMPAVALHPNSKWLAAQSLDNQILVYSTDGFRQNRKKRFAGHTIAGYACGVGFSPDGRYISSGDSEGNLVFWDWKTGKLMKRLRAHKQVVISHLWLPHESSKLITASWDGTMKLWD</sequence>
<evidence type="ECO:0000256" key="8">
    <source>
        <dbReference type="ARBA" id="ARBA00068146"/>
    </source>
</evidence>
<dbReference type="Gene3D" id="2.130.10.10">
    <property type="entry name" value="YVTN repeat-like/Quinoprotein amine dehydrogenase"/>
    <property type="match status" value="1"/>
</dbReference>
<keyword evidence="5" id="KW-0677">Repeat</keyword>
<dbReference type="PANTHER" id="PTHR43979">
    <property type="entry name" value="PRE-MRNA-PROCESSING FACTOR 17"/>
    <property type="match status" value="1"/>
</dbReference>
<dbReference type="GO" id="GO:0071013">
    <property type="term" value="C:catalytic step 2 spliceosome"/>
    <property type="evidence" value="ECO:0007669"/>
    <property type="project" value="InterPro"/>
</dbReference>
<feature type="compositionally biased region" description="Basic and acidic residues" evidence="10">
    <location>
        <begin position="221"/>
        <end position="236"/>
    </location>
</feature>
<dbReference type="InterPro" id="IPR015943">
    <property type="entry name" value="WD40/YVTN_repeat-like_dom_sf"/>
</dbReference>